<protein>
    <recommendedName>
        <fullName evidence="6">Zn(2)-C6 fungal-type domain-containing protein</fullName>
    </recommendedName>
</protein>
<dbReference type="GeneID" id="43598493"/>
<reference evidence="7 8" key="1">
    <citation type="journal article" date="2018" name="IMA Fungus">
        <title>IMA Genome-F 9: Draft genome sequence of Annulohypoxylon stygium, Aspergillus mulundensis, Berkeleyomyces basicola (syn. Thielaviopsis basicola), Ceratocystis smalleyi, two Cercospora beticola strains, Coleophoma cylindrospora, Fusarium fracticaudum, Phialophora cf. hyalina, and Morchella septimelata.</title>
        <authorList>
            <person name="Wingfield B.D."/>
            <person name="Bills G.F."/>
            <person name="Dong Y."/>
            <person name="Huang W."/>
            <person name="Nel W.J."/>
            <person name="Swalarsk-Parry B.S."/>
            <person name="Vaghefi N."/>
            <person name="Wilken P.M."/>
            <person name="An Z."/>
            <person name="de Beer Z.W."/>
            <person name="De Vos L."/>
            <person name="Chen L."/>
            <person name="Duong T.A."/>
            <person name="Gao Y."/>
            <person name="Hammerbacher A."/>
            <person name="Kikkert J.R."/>
            <person name="Li Y."/>
            <person name="Li H."/>
            <person name="Li K."/>
            <person name="Li Q."/>
            <person name="Liu X."/>
            <person name="Ma X."/>
            <person name="Naidoo K."/>
            <person name="Pethybridge S.J."/>
            <person name="Sun J."/>
            <person name="Steenkamp E.T."/>
            <person name="van der Nest M.A."/>
            <person name="van Wyk S."/>
            <person name="Wingfield M.J."/>
            <person name="Xiong C."/>
            <person name="Yue Q."/>
            <person name="Zhang X."/>
        </authorList>
    </citation>
    <scope>NUCLEOTIDE SEQUENCE [LARGE SCALE GENOMIC DNA]</scope>
    <source>
        <strain evidence="7 8">BP 5553</strain>
    </source>
</reference>
<evidence type="ECO:0000256" key="3">
    <source>
        <dbReference type="ARBA" id="ARBA00023015"/>
    </source>
</evidence>
<keyword evidence="8" id="KW-1185">Reference proteome</keyword>
<dbReference type="AlphaFoldDB" id="A0A370TL86"/>
<dbReference type="PANTHER" id="PTHR47660:SF3">
    <property type="entry name" value="FINGER DOMAIN PROTEIN, PUTATIVE (AFU_ORTHOLOGUE AFUA_4G03310)-RELATED"/>
    <property type="match status" value="1"/>
</dbReference>
<evidence type="ECO:0000256" key="2">
    <source>
        <dbReference type="ARBA" id="ARBA00022833"/>
    </source>
</evidence>
<proteinExistence type="predicted"/>
<dbReference type="SUPFAM" id="SSF57701">
    <property type="entry name" value="Zn2/Cys6 DNA-binding domain"/>
    <property type="match status" value="1"/>
</dbReference>
<accession>A0A370TL86</accession>
<dbReference type="RefSeq" id="XP_031868948.1">
    <property type="nucleotide sequence ID" value="XM_032014267.1"/>
</dbReference>
<keyword evidence="5" id="KW-0539">Nucleus</keyword>
<dbReference type="InterPro" id="IPR036864">
    <property type="entry name" value="Zn2-C6_fun-type_DNA-bd_sf"/>
</dbReference>
<dbReference type="PANTHER" id="PTHR47660">
    <property type="entry name" value="TRANSCRIPTION FACTOR WITH C2H2 AND ZN(2)-CYS(6) DNA BINDING DOMAIN (EUROFUNG)-RELATED-RELATED"/>
    <property type="match status" value="1"/>
</dbReference>
<keyword evidence="4" id="KW-0804">Transcription</keyword>
<dbReference type="Proteomes" id="UP000254866">
    <property type="component" value="Unassembled WGS sequence"/>
</dbReference>
<evidence type="ECO:0000313" key="7">
    <source>
        <dbReference type="EMBL" id="RDL36292.1"/>
    </source>
</evidence>
<dbReference type="OrthoDB" id="5423818at2759"/>
<dbReference type="STRING" id="2656787.A0A370TL86"/>
<dbReference type="PROSITE" id="PS50048">
    <property type="entry name" value="ZN2_CY6_FUNGAL_2"/>
    <property type="match status" value="1"/>
</dbReference>
<evidence type="ECO:0000256" key="4">
    <source>
        <dbReference type="ARBA" id="ARBA00023163"/>
    </source>
</evidence>
<dbReference type="EMBL" id="NPIC01000004">
    <property type="protein sequence ID" value="RDL36292.1"/>
    <property type="molecule type" value="Genomic_DNA"/>
</dbReference>
<dbReference type="SMART" id="SM00066">
    <property type="entry name" value="GAL4"/>
    <property type="match status" value="1"/>
</dbReference>
<keyword evidence="2" id="KW-0862">Zinc</keyword>
<dbReference type="GO" id="GO:0008270">
    <property type="term" value="F:zinc ion binding"/>
    <property type="evidence" value="ECO:0007669"/>
    <property type="project" value="InterPro"/>
</dbReference>
<evidence type="ECO:0000256" key="5">
    <source>
        <dbReference type="ARBA" id="ARBA00023242"/>
    </source>
</evidence>
<feature type="domain" description="Zn(2)-C6 fungal-type" evidence="6">
    <location>
        <begin position="55"/>
        <end position="90"/>
    </location>
</feature>
<evidence type="ECO:0000313" key="8">
    <source>
        <dbReference type="Proteomes" id="UP000254866"/>
    </source>
</evidence>
<keyword evidence="1" id="KW-0479">Metal-binding</keyword>
<dbReference type="GO" id="GO:0000981">
    <property type="term" value="F:DNA-binding transcription factor activity, RNA polymerase II-specific"/>
    <property type="evidence" value="ECO:0007669"/>
    <property type="project" value="InterPro"/>
</dbReference>
<evidence type="ECO:0000256" key="1">
    <source>
        <dbReference type="ARBA" id="ARBA00022723"/>
    </source>
</evidence>
<keyword evidence="3" id="KW-0805">Transcription regulation</keyword>
<dbReference type="Gene3D" id="4.10.240.10">
    <property type="entry name" value="Zn(2)-C6 fungal-type DNA-binding domain"/>
    <property type="match status" value="1"/>
</dbReference>
<dbReference type="InterPro" id="IPR001138">
    <property type="entry name" value="Zn2Cys6_DnaBD"/>
</dbReference>
<evidence type="ECO:0000259" key="6">
    <source>
        <dbReference type="PROSITE" id="PS50048"/>
    </source>
</evidence>
<gene>
    <name evidence="7" type="ORF">BP5553_05644</name>
</gene>
<organism evidence="7 8">
    <name type="scientific">Venustampulla echinocandica</name>
    <dbReference type="NCBI Taxonomy" id="2656787"/>
    <lineage>
        <taxon>Eukaryota</taxon>
        <taxon>Fungi</taxon>
        <taxon>Dikarya</taxon>
        <taxon>Ascomycota</taxon>
        <taxon>Pezizomycotina</taxon>
        <taxon>Leotiomycetes</taxon>
        <taxon>Helotiales</taxon>
        <taxon>Pleuroascaceae</taxon>
        <taxon>Venustampulla</taxon>
    </lineage>
</organism>
<sequence>METISQSQVLLQPQPQPPFTCSICGKGFDQKRPQIRHLSYCKKSKTRTPKPRKKACAQCIRSKTQCEVQYVHNRHTKCSRCRTKGIDCHFERPPFVDAVEPVDASLPSSTLEGVLEIATDKPMTTKEAAFIDYSNSTYETVEIPNYELALPDSRDCTSDMSSSAVALFQASKRPTSATDLWTENITAGENLELMSDAFLFHPSTPGPFLYGEGRYPSYSPIYNTFGASIPYPISPKPPKSFLPNRDHDQKLQLNRRYIGCVMRSYPSMFLENKLPPFIHHSCLSNEPNSSLHTSLPGPLSICAGIVQMFNVKNKSNTGFIWKTIRMEQERLAAENFLFSDVELIAALQAITIYMLLRLSEEDEDATDFDIPLIHTMMKLGKRMSGVTVRHSVLSKDGKTVWKDWGLVESLTRTTTLICIIDLLFDLSEGLAPYCNDGSQLQKLTLPCSRMLWQASCESEWERKLQSQLTRPDSGIGLTYGDILNVQLGIGDYGKRLDNWLCQIDEFGNLIIAAANFS</sequence>
<name>A0A370TL86_9HELO</name>
<dbReference type="CDD" id="cd00067">
    <property type="entry name" value="GAL4"/>
    <property type="match status" value="1"/>
</dbReference>
<comment type="caution">
    <text evidence="7">The sequence shown here is derived from an EMBL/GenBank/DDBJ whole genome shotgun (WGS) entry which is preliminary data.</text>
</comment>